<dbReference type="KEGG" id="lrz:BJI69_07610"/>
<dbReference type="Proteomes" id="UP000182987">
    <property type="component" value="Chromosome"/>
</dbReference>
<dbReference type="OrthoDB" id="5944358at2"/>
<name>A0A0G9HA46_9GAMM</name>
<gene>
    <name evidence="1" type="ORF">BJI69_07610</name>
</gene>
<dbReference type="AlphaFoldDB" id="A0A0G9HA46"/>
<reference evidence="2" key="1">
    <citation type="submission" date="2016-09" db="EMBL/GenBank/DDBJ databases">
        <authorList>
            <person name="Lysoe E."/>
        </authorList>
    </citation>
    <scope>NUCLEOTIDE SEQUENCE [LARGE SCALE GENOMIC DNA]</scope>
    <source>
        <strain evidence="2">LJ96T</strain>
    </source>
</reference>
<keyword evidence="2" id="KW-1185">Reference proteome</keyword>
<proteinExistence type="predicted"/>
<protein>
    <submittedName>
        <fullName evidence="1">Uncharacterized protein</fullName>
    </submittedName>
</protein>
<accession>A0A0G9HA46</accession>
<evidence type="ECO:0000313" key="1">
    <source>
        <dbReference type="EMBL" id="APG03789.1"/>
    </source>
</evidence>
<sequence>MAEPKHAGPALVGPHEPPGDAPRADILFTAPFVVIQTATAAGYGLWMVLGISLTLGVYPDGRGEVLVPLSIGLVFVSLGLIATCLRLAFAPDWHGWNPAKRMMPTIEGLVAMVNYLPMLALAGLARGENDFWATRLAGAILALCTLATLVYTARSAARRLLPAVAALANARPLGRTVSALFAGGLWLWLCIALQSETAIDPPTPWRLGLLAVALALGIVEGMRWRALRQLAEERGVAERFTTGGGAARLLIGRVGVAVLSVGLPCLLLVSHPAGRLLAPAAGLAALSCVIGQCLEQRLYGRAYAQLVAA</sequence>
<organism evidence="1 2">
    <name type="scientific">Luteibacter rhizovicinus DSM 16549</name>
    <dbReference type="NCBI Taxonomy" id="1440763"/>
    <lineage>
        <taxon>Bacteria</taxon>
        <taxon>Pseudomonadati</taxon>
        <taxon>Pseudomonadota</taxon>
        <taxon>Gammaproteobacteria</taxon>
        <taxon>Lysobacterales</taxon>
        <taxon>Rhodanobacteraceae</taxon>
        <taxon>Luteibacter</taxon>
    </lineage>
</organism>
<dbReference type="RefSeq" id="WP_046968060.1">
    <property type="nucleotide sequence ID" value="NZ_CP017480.1"/>
</dbReference>
<dbReference type="STRING" id="1440763.BJI69_07610"/>
<dbReference type="PATRIC" id="fig|1440763.5.peg.2350"/>
<dbReference type="EMBL" id="CP017480">
    <property type="protein sequence ID" value="APG03789.1"/>
    <property type="molecule type" value="Genomic_DNA"/>
</dbReference>
<evidence type="ECO:0000313" key="2">
    <source>
        <dbReference type="Proteomes" id="UP000182987"/>
    </source>
</evidence>